<feature type="domain" description="Pyrrolo-quinoline quinone repeat" evidence="1">
    <location>
        <begin position="157"/>
        <end position="317"/>
    </location>
</feature>
<dbReference type="InterPro" id="IPR015943">
    <property type="entry name" value="WD40/YVTN_repeat-like_dom_sf"/>
</dbReference>
<dbReference type="PANTHER" id="PTHR34512:SF30">
    <property type="entry name" value="OUTER MEMBRANE PROTEIN ASSEMBLY FACTOR BAMB"/>
    <property type="match status" value="1"/>
</dbReference>
<dbReference type="InterPro" id="IPR002372">
    <property type="entry name" value="PQQ_rpt_dom"/>
</dbReference>
<dbReference type="RefSeq" id="WP_204701506.1">
    <property type="nucleotide sequence ID" value="NZ_JAFBDQ010000006.1"/>
</dbReference>
<dbReference type="SMART" id="SM00564">
    <property type="entry name" value="PQQ"/>
    <property type="match status" value="7"/>
</dbReference>
<gene>
    <name evidence="2" type="ORF">JOC47_001589</name>
</gene>
<dbReference type="Proteomes" id="UP000774000">
    <property type="component" value="Unassembled WGS sequence"/>
</dbReference>
<keyword evidence="3" id="KW-1185">Reference proteome</keyword>
<reference evidence="2" key="1">
    <citation type="submission" date="2021-01" db="EMBL/GenBank/DDBJ databases">
        <title>Genomic Encyclopedia of Type Strains, Phase IV (KMG-IV): sequencing the most valuable type-strain genomes for metagenomic binning, comparative biology and taxonomic classification.</title>
        <authorList>
            <person name="Goeker M."/>
        </authorList>
    </citation>
    <scope>NUCLEOTIDE SEQUENCE</scope>
    <source>
        <strain evidence="2">DSM 23230</strain>
    </source>
</reference>
<accession>A0A938XPC5</accession>
<comment type="caution">
    <text evidence="2">The sequence shown here is derived from an EMBL/GenBank/DDBJ whole genome shotgun (WGS) entry which is preliminary data.</text>
</comment>
<name>A0A938XPC5_9FIRM</name>
<sequence>MIIKWKYESKGRIEAGAAIDNDTIYIGDKQGFLYAIDTSGQCKWKFDSGGEIISTPVIANNGDIYIKVNKLNDYQLQAVTAAGNCKWQLSVGLSGKDSPAIGKEGTIYLEGFKLHAISPEGQQLWAVELDAGNISSASPVIDKQGIIYVRSDQQPKLYAVNKRGRQKWQYKLSEGSFWGDAVIDQQGTIYVGSSKLHTLNQEGQEKWNYTPQKWITSNIVLGNDTIYFGAGEKLYAVNRSGNLKWSFKTAADILRSPVLANDDLIYVVSDKLYVLNKRGKKVKELETGDFLGEAVLDKEGTIYVGSGNQLYAVSDQNGGLADSPWPVVGQNLKHTSCNTDFYREEQVALDN</sequence>
<protein>
    <submittedName>
        <fullName evidence="2">Outer membrane protein assembly factor BamB</fullName>
    </submittedName>
</protein>
<proteinExistence type="predicted"/>
<dbReference type="EMBL" id="JAFBDQ010000006">
    <property type="protein sequence ID" value="MBM7556738.1"/>
    <property type="molecule type" value="Genomic_DNA"/>
</dbReference>
<dbReference type="InterPro" id="IPR011047">
    <property type="entry name" value="Quinoprotein_ADH-like_sf"/>
</dbReference>
<dbReference type="Pfam" id="PF13360">
    <property type="entry name" value="PQQ_2"/>
    <property type="match status" value="2"/>
</dbReference>
<evidence type="ECO:0000313" key="2">
    <source>
        <dbReference type="EMBL" id="MBM7556738.1"/>
    </source>
</evidence>
<dbReference type="InterPro" id="IPR018391">
    <property type="entry name" value="PQQ_b-propeller_rpt"/>
</dbReference>
<dbReference type="Gene3D" id="2.40.128.630">
    <property type="match status" value="1"/>
</dbReference>
<feature type="domain" description="Pyrrolo-quinoline quinone repeat" evidence="1">
    <location>
        <begin position="5"/>
        <end position="154"/>
    </location>
</feature>
<dbReference type="PANTHER" id="PTHR34512">
    <property type="entry name" value="CELL SURFACE PROTEIN"/>
    <property type="match status" value="1"/>
</dbReference>
<dbReference type="AlphaFoldDB" id="A0A938XPC5"/>
<dbReference type="Gene3D" id="2.130.10.10">
    <property type="entry name" value="YVTN repeat-like/Quinoprotein amine dehydrogenase"/>
    <property type="match status" value="1"/>
</dbReference>
<evidence type="ECO:0000259" key="1">
    <source>
        <dbReference type="Pfam" id="PF13360"/>
    </source>
</evidence>
<dbReference type="SUPFAM" id="SSF50998">
    <property type="entry name" value="Quinoprotein alcohol dehydrogenase-like"/>
    <property type="match status" value="1"/>
</dbReference>
<evidence type="ECO:0000313" key="3">
    <source>
        <dbReference type="Proteomes" id="UP000774000"/>
    </source>
</evidence>
<organism evidence="2 3">
    <name type="scientific">Halanaerobacter jeridensis</name>
    <dbReference type="NCBI Taxonomy" id="706427"/>
    <lineage>
        <taxon>Bacteria</taxon>
        <taxon>Bacillati</taxon>
        <taxon>Bacillota</taxon>
        <taxon>Clostridia</taxon>
        <taxon>Halanaerobiales</taxon>
        <taxon>Halobacteroidaceae</taxon>
        <taxon>Halanaerobacter</taxon>
    </lineage>
</organism>